<dbReference type="PANTHER" id="PTHR48073:SF2">
    <property type="entry name" value="O-SUCCINYLBENZOATE SYNTHASE"/>
    <property type="match status" value="1"/>
</dbReference>
<dbReference type="InterPro" id="IPR013341">
    <property type="entry name" value="Mandelate_racemase_N_dom"/>
</dbReference>
<dbReference type="SFLD" id="SFLDS00001">
    <property type="entry name" value="Enolase"/>
    <property type="match status" value="1"/>
</dbReference>
<dbReference type="InterPro" id="IPR029065">
    <property type="entry name" value="Enolase_C-like"/>
</dbReference>
<protein>
    <submittedName>
        <fullName evidence="7">Mandelate racemase</fullName>
    </submittedName>
</protein>
<name>A0A0U3R3F3_9MICC</name>
<evidence type="ECO:0000313" key="8">
    <source>
        <dbReference type="Proteomes" id="UP000065151"/>
    </source>
</evidence>
<dbReference type="SUPFAM" id="SSF54826">
    <property type="entry name" value="Enolase N-terminal domain-like"/>
    <property type="match status" value="1"/>
</dbReference>
<evidence type="ECO:0000256" key="5">
    <source>
        <dbReference type="ARBA" id="ARBA00023235"/>
    </source>
</evidence>
<dbReference type="AlphaFoldDB" id="A0A0U3R3F3"/>
<evidence type="ECO:0000256" key="2">
    <source>
        <dbReference type="ARBA" id="ARBA00008031"/>
    </source>
</evidence>
<evidence type="ECO:0000259" key="6">
    <source>
        <dbReference type="SMART" id="SM00922"/>
    </source>
</evidence>
<dbReference type="InterPro" id="IPR036849">
    <property type="entry name" value="Enolase-like_C_sf"/>
</dbReference>
<dbReference type="PANTHER" id="PTHR48073">
    <property type="entry name" value="O-SUCCINYLBENZOATE SYNTHASE-RELATED"/>
    <property type="match status" value="1"/>
</dbReference>
<sequence length="386" mass="41167">MLVQSTTQTAPPGYEPSTAARILEVRTVPYAIPYSKPLKFASGSIAIADNVLVEIVTSDGVVGIAEAPPRPYTYGETQASIVAVIEQIFAPAIIGLSILDREQVRSRLARTVGNPTAKAAINMAMWDAWGKTIGTPVHSLLGGFTDQLQVSHMLGFDDPDVVAAEAIQLRETLGISSFKIKVGRRPVHLDVAVCKAVRGALGPDAELYIDGNRGWTAAESALAIRQLEDVGLSRVEELCPADDVLGRRWLVSQCPIPFVADESAPTPADVTREILAGAATAVSIKTARTGFSDSLRVSHLAEGLGIEAVIGNQIDAHIGTVCSLIFGASQEITARSAAELSNYLDMADDLLQEPLLIENGRMRVPDGPGLGIRLDPEKVTRYRVDL</sequence>
<dbReference type="STRING" id="121292.AU252_00520"/>
<evidence type="ECO:0000256" key="4">
    <source>
        <dbReference type="ARBA" id="ARBA00022842"/>
    </source>
</evidence>
<dbReference type="Proteomes" id="UP000065151">
    <property type="component" value="Chromosome"/>
</dbReference>
<dbReference type="RefSeq" id="WP_058932672.1">
    <property type="nucleotide sequence ID" value="NZ_CP013747.1"/>
</dbReference>
<dbReference type="InterPro" id="IPR029017">
    <property type="entry name" value="Enolase-like_N"/>
</dbReference>
<reference evidence="7 8" key="1">
    <citation type="submission" date="2015-12" db="EMBL/GenBank/DDBJ databases">
        <authorList>
            <person name="Shamseldin A."/>
            <person name="Moawad H."/>
            <person name="Abd El-Rahim W.M."/>
            <person name="Sadowsky M.J."/>
        </authorList>
    </citation>
    <scope>NUCLEOTIDE SEQUENCE [LARGE SCALE GENOMIC DNA]</scope>
    <source>
        <strain evidence="7 8">Ar51</strain>
    </source>
</reference>
<dbReference type="SUPFAM" id="SSF51604">
    <property type="entry name" value="Enolase C-terminal domain-like"/>
    <property type="match status" value="1"/>
</dbReference>
<dbReference type="GO" id="GO:0000287">
    <property type="term" value="F:magnesium ion binding"/>
    <property type="evidence" value="ECO:0007669"/>
    <property type="project" value="UniProtKB-ARBA"/>
</dbReference>
<dbReference type="SFLD" id="SFLDG00180">
    <property type="entry name" value="muconate_cycloisomerase"/>
    <property type="match status" value="1"/>
</dbReference>
<dbReference type="InterPro" id="IPR013342">
    <property type="entry name" value="Mandelate_racemase_C"/>
</dbReference>
<dbReference type="EMBL" id="CP013747">
    <property type="protein sequence ID" value="ALV43676.1"/>
    <property type="molecule type" value="Genomic_DNA"/>
</dbReference>
<organism evidence="7">
    <name type="scientific">Pseudarthrobacter sulfonivorans</name>
    <dbReference type="NCBI Taxonomy" id="121292"/>
    <lineage>
        <taxon>Bacteria</taxon>
        <taxon>Bacillati</taxon>
        <taxon>Actinomycetota</taxon>
        <taxon>Actinomycetes</taxon>
        <taxon>Micrococcales</taxon>
        <taxon>Micrococcaceae</taxon>
        <taxon>Pseudarthrobacter</taxon>
    </lineage>
</organism>
<proteinExistence type="inferred from homology"/>
<keyword evidence="4" id="KW-0460">Magnesium</keyword>
<keyword evidence="5" id="KW-0413">Isomerase</keyword>
<accession>A0A0U3R3F3</accession>
<comment type="similarity">
    <text evidence="2">Belongs to the mandelate racemase/muconate lactonizing enzyme family.</text>
</comment>
<dbReference type="KEGG" id="psul:AU252_00520"/>
<feature type="domain" description="Mandelate racemase/muconate lactonizing enzyme C-terminal" evidence="6">
    <location>
        <begin position="159"/>
        <end position="257"/>
    </location>
</feature>
<dbReference type="Pfam" id="PF02746">
    <property type="entry name" value="MR_MLE_N"/>
    <property type="match status" value="1"/>
</dbReference>
<dbReference type="GO" id="GO:0016854">
    <property type="term" value="F:racemase and epimerase activity"/>
    <property type="evidence" value="ECO:0007669"/>
    <property type="project" value="UniProtKB-ARBA"/>
</dbReference>
<dbReference type="Pfam" id="PF13378">
    <property type="entry name" value="MR_MLE_C"/>
    <property type="match status" value="1"/>
</dbReference>
<dbReference type="CDD" id="cd03315">
    <property type="entry name" value="MLE_like"/>
    <property type="match status" value="1"/>
</dbReference>
<keyword evidence="3" id="KW-0479">Metal-binding</keyword>
<dbReference type="SMART" id="SM00922">
    <property type="entry name" value="MR_MLE"/>
    <property type="match status" value="1"/>
</dbReference>
<dbReference type="GO" id="GO:0006518">
    <property type="term" value="P:peptide metabolic process"/>
    <property type="evidence" value="ECO:0007669"/>
    <property type="project" value="UniProtKB-ARBA"/>
</dbReference>
<dbReference type="Gene3D" id="3.20.20.120">
    <property type="entry name" value="Enolase-like C-terminal domain"/>
    <property type="match status" value="1"/>
</dbReference>
<dbReference type="SFLD" id="SFLDF00155">
    <property type="entry name" value="muconate_cycloisomerase_(anti)"/>
    <property type="match status" value="1"/>
</dbReference>
<evidence type="ECO:0000313" key="7">
    <source>
        <dbReference type="EMBL" id="ALV43676.1"/>
    </source>
</evidence>
<evidence type="ECO:0000256" key="1">
    <source>
        <dbReference type="ARBA" id="ARBA00001946"/>
    </source>
</evidence>
<dbReference type="Gene3D" id="3.30.390.10">
    <property type="entry name" value="Enolase-like, N-terminal domain"/>
    <property type="match status" value="1"/>
</dbReference>
<evidence type="ECO:0000256" key="3">
    <source>
        <dbReference type="ARBA" id="ARBA00022723"/>
    </source>
</evidence>
<comment type="cofactor">
    <cofactor evidence="1">
        <name>Mg(2+)</name>
        <dbReference type="ChEBI" id="CHEBI:18420"/>
    </cofactor>
</comment>
<dbReference type="FunFam" id="3.30.390.10:FF:000009">
    <property type="entry name" value="Hydrophobic dipeptide epimerase"/>
    <property type="match status" value="1"/>
</dbReference>
<dbReference type="InterPro" id="IPR034613">
    <property type="entry name" value="Muconate_cycloisomerase_anti"/>
</dbReference>
<gene>
    <name evidence="7" type="ORF">AU252_00520</name>
</gene>